<dbReference type="OrthoDB" id="145388at2"/>
<sequence length="420" mass="43754">MSRMNRDLLTLSTAQTFSAVGSQVTIVALPLSAVLMLDATPAEMGLLAALAVLPYPVLALWVGAWVDRLRRRRILIIADWCRAVLLGSVPVAALFGVLGMTQLYLVACLAGCASVWFDVAYTSYIPQVIPKEQIVGANSAVTVARSGAQVAGPGLGGVTVQAFTAPIAIAIDAVSFVVSAVLLSRIKDDPPCEPGPKRRILADVVEGTRYLLRTPVLAMPAFAMSLVNLFNFVLLAVFALYVVEVLHIGAALYGTILLLGGLGAVVGGVFAGTVAKRLGTGRAVIVGTALFGLAPVLVASAGGDVLAVVLMLVAAQFLTTLGLSVLDVNLVSLRQTTTPVRIQGRVGATIRMVNWSMKPLGAVLGGVLGEQIGLRPTIWVAVAGGAAGALWMLLSPIRRVRTDRDVTTEPIPDPVPEAVS</sequence>
<dbReference type="KEGG" id="amd:AMED_4802"/>
<feature type="transmembrane region" description="Helical" evidence="6">
    <location>
        <begin position="216"/>
        <end position="242"/>
    </location>
</feature>
<dbReference type="Gene3D" id="1.20.1250.20">
    <property type="entry name" value="MFS general substrate transporter like domains"/>
    <property type="match status" value="1"/>
</dbReference>
<evidence type="ECO:0000256" key="3">
    <source>
        <dbReference type="ARBA" id="ARBA00022692"/>
    </source>
</evidence>
<feature type="transmembrane region" description="Helical" evidence="6">
    <location>
        <begin position="248"/>
        <end position="271"/>
    </location>
</feature>
<evidence type="ECO:0000259" key="7">
    <source>
        <dbReference type="PROSITE" id="PS50850"/>
    </source>
</evidence>
<proteinExistence type="predicted"/>
<dbReference type="EMBL" id="CP002000">
    <property type="protein sequence ID" value="ADJ46568.1"/>
    <property type="molecule type" value="Genomic_DNA"/>
</dbReference>
<name>A0A0H3D916_AMYMU</name>
<feature type="transmembrane region" description="Helical" evidence="6">
    <location>
        <begin position="283"/>
        <end position="302"/>
    </location>
</feature>
<comment type="subcellular location">
    <subcellularLocation>
        <location evidence="1">Cell membrane</location>
        <topology evidence="1">Multi-pass membrane protein</topology>
    </subcellularLocation>
</comment>
<dbReference type="InterPro" id="IPR011701">
    <property type="entry name" value="MFS"/>
</dbReference>
<accession>A0A0H3D916</accession>
<keyword evidence="3 6" id="KW-0812">Transmembrane</keyword>
<dbReference type="InterPro" id="IPR020846">
    <property type="entry name" value="MFS_dom"/>
</dbReference>
<gene>
    <name evidence="8" type="ordered locus">AMED_4802</name>
</gene>
<feature type="transmembrane region" description="Helical" evidence="6">
    <location>
        <begin position="103"/>
        <end position="121"/>
    </location>
</feature>
<evidence type="ECO:0000256" key="6">
    <source>
        <dbReference type="SAM" id="Phobius"/>
    </source>
</evidence>
<feature type="transmembrane region" description="Helical" evidence="6">
    <location>
        <begin position="352"/>
        <end position="372"/>
    </location>
</feature>
<keyword evidence="4 6" id="KW-1133">Transmembrane helix</keyword>
<dbReference type="SUPFAM" id="SSF103473">
    <property type="entry name" value="MFS general substrate transporter"/>
    <property type="match status" value="1"/>
</dbReference>
<evidence type="ECO:0000313" key="9">
    <source>
        <dbReference type="Proteomes" id="UP000000328"/>
    </source>
</evidence>
<dbReference type="PROSITE" id="PS50850">
    <property type="entry name" value="MFS"/>
    <property type="match status" value="1"/>
</dbReference>
<keyword evidence="2" id="KW-1003">Cell membrane</keyword>
<dbReference type="GO" id="GO:0022857">
    <property type="term" value="F:transmembrane transporter activity"/>
    <property type="evidence" value="ECO:0007669"/>
    <property type="project" value="InterPro"/>
</dbReference>
<dbReference type="InterPro" id="IPR036259">
    <property type="entry name" value="MFS_trans_sf"/>
</dbReference>
<organism evidence="8 9">
    <name type="scientific">Amycolatopsis mediterranei (strain U-32)</name>
    <dbReference type="NCBI Taxonomy" id="749927"/>
    <lineage>
        <taxon>Bacteria</taxon>
        <taxon>Bacillati</taxon>
        <taxon>Actinomycetota</taxon>
        <taxon>Actinomycetes</taxon>
        <taxon>Pseudonocardiales</taxon>
        <taxon>Pseudonocardiaceae</taxon>
        <taxon>Amycolatopsis</taxon>
    </lineage>
</organism>
<evidence type="ECO:0000256" key="5">
    <source>
        <dbReference type="ARBA" id="ARBA00023136"/>
    </source>
</evidence>
<evidence type="ECO:0000256" key="2">
    <source>
        <dbReference type="ARBA" id="ARBA00022475"/>
    </source>
</evidence>
<dbReference type="GeneID" id="92872516"/>
<feature type="domain" description="Major facilitator superfamily (MFS) profile" evidence="7">
    <location>
        <begin position="217"/>
        <end position="420"/>
    </location>
</feature>
<feature type="transmembrane region" description="Helical" evidence="6">
    <location>
        <begin position="378"/>
        <end position="394"/>
    </location>
</feature>
<dbReference type="RefSeq" id="WP_013226634.1">
    <property type="nucleotide sequence ID" value="NC_014318.1"/>
</dbReference>
<feature type="transmembrane region" description="Helical" evidence="6">
    <location>
        <begin position="74"/>
        <end position="97"/>
    </location>
</feature>
<keyword evidence="5 6" id="KW-0472">Membrane</keyword>
<dbReference type="PANTHER" id="PTHR23513">
    <property type="entry name" value="INTEGRAL MEMBRANE EFFLUX PROTEIN-RELATED"/>
    <property type="match status" value="1"/>
</dbReference>
<reference evidence="8 9" key="1">
    <citation type="journal article" date="2010" name="Cell Res.">
        <title>Complete genome sequence of the rifamycin SV-producing Amycolatopsis mediterranei U32 revealed its genetic characteristics in phylogeny and metabolism.</title>
        <authorList>
            <person name="Zhao W."/>
            <person name="Zhong Y."/>
            <person name="Yuan H."/>
            <person name="Wang J."/>
            <person name="Zheng H."/>
            <person name="Wang Y."/>
            <person name="Cen X."/>
            <person name="Xu F."/>
            <person name="Bai J."/>
            <person name="Han X."/>
            <person name="Lu G."/>
            <person name="Zhu Y."/>
            <person name="Shao Z."/>
            <person name="Yan H."/>
            <person name="Li C."/>
            <person name="Peng N."/>
            <person name="Zhang Z."/>
            <person name="Zhang Y."/>
            <person name="Lin W."/>
            <person name="Fan Y."/>
            <person name="Qin Z."/>
            <person name="Hu Y."/>
            <person name="Zhu B."/>
            <person name="Wang S."/>
            <person name="Ding X."/>
            <person name="Zhao G.P."/>
        </authorList>
    </citation>
    <scope>NUCLEOTIDE SEQUENCE [LARGE SCALE GENOMIC DNA]</scope>
    <source>
        <strain evidence="9">U-32</strain>
    </source>
</reference>
<dbReference type="HOGENOM" id="CLU_034180_13_2_11"/>
<dbReference type="Proteomes" id="UP000000328">
    <property type="component" value="Chromosome"/>
</dbReference>
<evidence type="ECO:0000256" key="4">
    <source>
        <dbReference type="ARBA" id="ARBA00022989"/>
    </source>
</evidence>
<evidence type="ECO:0000256" key="1">
    <source>
        <dbReference type="ARBA" id="ARBA00004651"/>
    </source>
</evidence>
<dbReference type="PATRIC" id="fig|749927.5.peg.4967"/>
<dbReference type="GO" id="GO:0005886">
    <property type="term" value="C:plasma membrane"/>
    <property type="evidence" value="ECO:0007669"/>
    <property type="project" value="UniProtKB-SubCell"/>
</dbReference>
<dbReference type="Pfam" id="PF07690">
    <property type="entry name" value="MFS_1"/>
    <property type="match status" value="1"/>
</dbReference>
<dbReference type="CDD" id="cd06173">
    <property type="entry name" value="MFS_MefA_like"/>
    <property type="match status" value="1"/>
</dbReference>
<dbReference type="eggNOG" id="COG2814">
    <property type="taxonomic scope" value="Bacteria"/>
</dbReference>
<evidence type="ECO:0000313" key="8">
    <source>
        <dbReference type="EMBL" id="ADJ46568.1"/>
    </source>
</evidence>
<dbReference type="PANTHER" id="PTHR23513:SF6">
    <property type="entry name" value="MAJOR FACILITATOR SUPERFAMILY ASSOCIATED DOMAIN-CONTAINING PROTEIN"/>
    <property type="match status" value="1"/>
</dbReference>
<protein>
    <submittedName>
        <fullName evidence="8">Major facilitator transporter</fullName>
    </submittedName>
</protein>
<feature type="transmembrane region" description="Helical" evidence="6">
    <location>
        <begin position="308"/>
        <end position="331"/>
    </location>
</feature>
<dbReference type="AlphaFoldDB" id="A0A0H3D916"/>
<feature type="transmembrane region" description="Helical" evidence="6">
    <location>
        <begin position="44"/>
        <end position="62"/>
    </location>
</feature>